<reference evidence="19 20" key="1">
    <citation type="submission" date="2018-09" db="EMBL/GenBank/DDBJ databases">
        <title>Phylogeny of the Shewanellaceae, and recommendation for two new genera, Pseudoshewanella and Parashewanella.</title>
        <authorList>
            <person name="Wang G."/>
        </authorList>
    </citation>
    <scope>NUCLEOTIDE SEQUENCE [LARGE SCALE GENOMIC DNA]</scope>
    <source>
        <strain evidence="19 20">C51</strain>
    </source>
</reference>
<dbReference type="Proteomes" id="UP000281474">
    <property type="component" value="Unassembled WGS sequence"/>
</dbReference>
<dbReference type="AlphaFoldDB" id="A0A3L8PZY9"/>
<accession>A0A3L8PZY9</accession>
<organism evidence="19 20">
    <name type="scientific">Parashewanella curva</name>
    <dbReference type="NCBI Taxonomy" id="2338552"/>
    <lineage>
        <taxon>Bacteria</taxon>
        <taxon>Pseudomonadati</taxon>
        <taxon>Pseudomonadota</taxon>
        <taxon>Gammaproteobacteria</taxon>
        <taxon>Alteromonadales</taxon>
        <taxon>Shewanellaceae</taxon>
        <taxon>Parashewanella</taxon>
    </lineage>
</organism>
<dbReference type="Pfam" id="PF16187">
    <property type="entry name" value="Peptidase_M16_M"/>
    <property type="match status" value="1"/>
</dbReference>
<dbReference type="Pfam" id="PF22456">
    <property type="entry name" value="PqqF-like_C_4"/>
    <property type="match status" value="1"/>
</dbReference>
<evidence type="ECO:0000313" key="20">
    <source>
        <dbReference type="Proteomes" id="UP000281474"/>
    </source>
</evidence>
<dbReference type="InterPro" id="IPR050626">
    <property type="entry name" value="Peptidase_M16"/>
</dbReference>
<dbReference type="Pfam" id="PF05193">
    <property type="entry name" value="Peptidase_M16_C"/>
    <property type="match status" value="1"/>
</dbReference>
<keyword evidence="6" id="KW-0645">Protease</keyword>
<comment type="cofactor">
    <cofactor evidence="1">
        <name>Zn(2+)</name>
        <dbReference type="ChEBI" id="CHEBI:29105"/>
    </cofactor>
</comment>
<dbReference type="OrthoDB" id="9811314at2"/>
<dbReference type="InterPro" id="IPR032632">
    <property type="entry name" value="Peptidase_M16_M"/>
</dbReference>
<keyword evidence="20" id="KW-1185">Reference proteome</keyword>
<dbReference type="GO" id="GO:0004222">
    <property type="term" value="F:metalloendopeptidase activity"/>
    <property type="evidence" value="ECO:0007669"/>
    <property type="project" value="UniProtKB-EC"/>
</dbReference>
<dbReference type="FunFam" id="3.30.830.10:FF:000005">
    <property type="entry name" value="nardilysin isoform X1"/>
    <property type="match status" value="1"/>
</dbReference>
<evidence type="ECO:0000256" key="5">
    <source>
        <dbReference type="ARBA" id="ARBA00017565"/>
    </source>
</evidence>
<dbReference type="FunFam" id="3.30.830.10:FF:000012">
    <property type="entry name" value="Protease 3"/>
    <property type="match status" value="1"/>
</dbReference>
<evidence type="ECO:0000256" key="2">
    <source>
        <dbReference type="ARBA" id="ARBA00002184"/>
    </source>
</evidence>
<dbReference type="GO" id="GO:0006508">
    <property type="term" value="P:proteolysis"/>
    <property type="evidence" value="ECO:0007669"/>
    <property type="project" value="UniProtKB-KW"/>
</dbReference>
<dbReference type="InterPro" id="IPR054734">
    <property type="entry name" value="PqqF-like_C_4"/>
</dbReference>
<evidence type="ECO:0000259" key="18">
    <source>
        <dbReference type="Pfam" id="PF22456"/>
    </source>
</evidence>
<feature type="domain" description="Peptidase M16 middle/third" evidence="17">
    <location>
        <begin position="372"/>
        <end position="649"/>
    </location>
</feature>
<evidence type="ECO:0000256" key="14">
    <source>
        <dbReference type="RuleBase" id="RU004447"/>
    </source>
</evidence>
<name>A0A3L8PZY9_9GAMM</name>
<dbReference type="InterPro" id="IPR001431">
    <property type="entry name" value="Pept_M16_Zn_BS"/>
</dbReference>
<evidence type="ECO:0000256" key="7">
    <source>
        <dbReference type="ARBA" id="ARBA00022723"/>
    </source>
</evidence>
<dbReference type="Pfam" id="PF00675">
    <property type="entry name" value="Peptidase_M16"/>
    <property type="match status" value="1"/>
</dbReference>
<evidence type="ECO:0000256" key="1">
    <source>
        <dbReference type="ARBA" id="ARBA00001947"/>
    </source>
</evidence>
<comment type="similarity">
    <text evidence="3 14">Belongs to the peptidase M16 family.</text>
</comment>
<keyword evidence="10" id="KW-0482">Metalloprotease</keyword>
<evidence type="ECO:0000256" key="11">
    <source>
        <dbReference type="ARBA" id="ARBA00029597"/>
    </source>
</evidence>
<evidence type="ECO:0000256" key="12">
    <source>
        <dbReference type="ARBA" id="ARBA00031184"/>
    </source>
</evidence>
<dbReference type="EC" id="3.4.24.55" evidence="4"/>
<comment type="caution">
    <text evidence="19">The sequence shown here is derived from an EMBL/GenBank/DDBJ whole genome shotgun (WGS) entry which is preliminary data.</text>
</comment>
<evidence type="ECO:0000259" key="17">
    <source>
        <dbReference type="Pfam" id="PF16187"/>
    </source>
</evidence>
<evidence type="ECO:0000256" key="3">
    <source>
        <dbReference type="ARBA" id="ARBA00007261"/>
    </source>
</evidence>
<evidence type="ECO:0000256" key="6">
    <source>
        <dbReference type="ARBA" id="ARBA00022670"/>
    </source>
</evidence>
<evidence type="ECO:0000256" key="9">
    <source>
        <dbReference type="ARBA" id="ARBA00022833"/>
    </source>
</evidence>
<dbReference type="GO" id="GO:0046872">
    <property type="term" value="F:metal ion binding"/>
    <property type="evidence" value="ECO:0007669"/>
    <property type="project" value="UniProtKB-KW"/>
</dbReference>
<dbReference type="SUPFAM" id="SSF63411">
    <property type="entry name" value="LuxS/MPP-like metallohydrolase"/>
    <property type="match status" value="4"/>
</dbReference>
<proteinExistence type="inferred from homology"/>
<dbReference type="InterPro" id="IPR007863">
    <property type="entry name" value="Peptidase_M16_C"/>
</dbReference>
<evidence type="ECO:0000259" key="16">
    <source>
        <dbReference type="Pfam" id="PF05193"/>
    </source>
</evidence>
<dbReference type="PANTHER" id="PTHR43690">
    <property type="entry name" value="NARDILYSIN"/>
    <property type="match status" value="1"/>
</dbReference>
<dbReference type="InterPro" id="IPR011765">
    <property type="entry name" value="Pept_M16_N"/>
</dbReference>
<feature type="domain" description="Peptidase M16 N-terminal" evidence="15">
    <location>
        <begin position="28"/>
        <end position="144"/>
    </location>
</feature>
<keyword evidence="7" id="KW-0479">Metal-binding</keyword>
<evidence type="ECO:0000256" key="10">
    <source>
        <dbReference type="ARBA" id="ARBA00023049"/>
    </source>
</evidence>
<dbReference type="GO" id="GO:0005737">
    <property type="term" value="C:cytoplasm"/>
    <property type="evidence" value="ECO:0007669"/>
    <property type="project" value="UniProtKB-ARBA"/>
</dbReference>
<dbReference type="EMBL" id="QZEI01000017">
    <property type="protein sequence ID" value="RLV60349.1"/>
    <property type="molecule type" value="Genomic_DNA"/>
</dbReference>
<dbReference type="InterPro" id="IPR011249">
    <property type="entry name" value="Metalloenz_LuxS/M16"/>
</dbReference>
<dbReference type="PANTHER" id="PTHR43690:SF18">
    <property type="entry name" value="INSULIN-DEGRADING ENZYME-RELATED"/>
    <property type="match status" value="1"/>
</dbReference>
<sequence>MTTEPRSIITSPNDHRQYRFIRLDNELKVLLIQDDKTNRSAVSMAVNVGHFDDPSDREGMAHFLEHMLFLGTQKYPKCGEFNEFVNHYGGSNNAWTGSEHTNFFSSIAPAYFDALLDRFSQFFISPLFDAEFVDRERHAIESEFSLKLKDDVRRIFDVEKETCNPNHPFTQFSVGNLVTLGGDENELRQELLEFYHNKYSANIMTLCLISPNSLDELEALAHKFFSDIKNKFLSKNYPKTPLYDQQQLQKKISVVPVKSQRRLTISFLLPNVEEYYPSKPLTFISHLLGNETKGSLLSYLKSKGWVNNLSSGGGASGYNFKDFSILYQLTELGLEHIDDIVITTFEYLELIKQDGLENWRYQERANLLQQAFDYQEPVKAMELVSHLSINMQHYPVEDVIYGDYRMDGLNLAETNLLLAMLKPERMRLQVIAPEIQAQICSKWYKAEYRIDEVGQWLIQKCNNPHIRSELTLPEPNPFIIEKARPRLTDYPLTIPSILKDGKGFRLWYQKDQKFNVPKGHIYLAIDSLHACDTQTHAAYTRLYIEMVLDYLAEYTYDAEVAGIHYHIYPHQAGLTLHISGFTIKQLDLLKLIIEKAKERNFCQTRFQRVTKQLIRNWRNISNTRPISQLFSALTSTVQLRSYEPLKLAKEIEDATLELLHQHVERFYEATYLEGFLYGDYLQEEAEDICEHLSEVLDLVSAPSPESERELVNLKNRGTLVSKVSTEHQDSAILVYFQSEHTNTLNMALFSLLNHTMSSSFFHELRTQKQLGYMVGTNYLPLNRHPGMIFYIQSPNSGPRLLLQEIDKFIGDFAYTVMELTSEQWEKTKAGLISQIMEHDPNLKTRSQRYWTSIGNKDYQFNQREQVVNEITLLTRAELIRFLIEKMKTNHKDRIVLYSCGEEHQNQQITATQSIPEDLISFKHHSTRFSL</sequence>
<comment type="function">
    <text evidence="2">Endopeptidase that degrades small peptides of less than 7 kDa, such as glucagon and insulin.</text>
</comment>
<evidence type="ECO:0000256" key="13">
    <source>
        <dbReference type="ARBA" id="ARBA00033450"/>
    </source>
</evidence>
<evidence type="ECO:0000256" key="8">
    <source>
        <dbReference type="ARBA" id="ARBA00022801"/>
    </source>
</evidence>
<dbReference type="RefSeq" id="WP_121838381.1">
    <property type="nucleotide sequence ID" value="NZ_ML014766.1"/>
</dbReference>
<feature type="domain" description="Coenzyme PQQ synthesis protein F-like C-terminal lobe" evidence="18">
    <location>
        <begin position="751"/>
        <end position="850"/>
    </location>
</feature>
<dbReference type="Gene3D" id="3.30.830.10">
    <property type="entry name" value="Metalloenzyme, LuxS/M16 peptidase-like"/>
    <property type="match status" value="4"/>
</dbReference>
<keyword evidence="9" id="KW-0862">Zinc</keyword>
<evidence type="ECO:0000256" key="4">
    <source>
        <dbReference type="ARBA" id="ARBA00012449"/>
    </source>
</evidence>
<dbReference type="PROSITE" id="PS00143">
    <property type="entry name" value="INSULINASE"/>
    <property type="match status" value="1"/>
</dbReference>
<feature type="domain" description="Peptidase M16 C-terminal" evidence="16">
    <location>
        <begin position="188"/>
        <end position="363"/>
    </location>
</feature>
<evidence type="ECO:0000313" key="19">
    <source>
        <dbReference type="EMBL" id="RLV60349.1"/>
    </source>
</evidence>
<evidence type="ECO:0000259" key="15">
    <source>
        <dbReference type="Pfam" id="PF00675"/>
    </source>
</evidence>
<gene>
    <name evidence="19" type="ORF">D5018_07435</name>
</gene>
<keyword evidence="8" id="KW-0378">Hydrolase</keyword>
<protein>
    <recommendedName>
        <fullName evidence="5">Protease 3</fullName>
        <ecNumber evidence="4">3.4.24.55</ecNumber>
    </recommendedName>
    <alternativeName>
        <fullName evidence="13">Pitrilysin</fullName>
    </alternativeName>
    <alternativeName>
        <fullName evidence="12">Protease III</fullName>
    </alternativeName>
    <alternativeName>
        <fullName evidence="11">Protease pi</fullName>
    </alternativeName>
</protein>